<dbReference type="Pfam" id="PF01541">
    <property type="entry name" value="GIY-YIG"/>
    <property type="match status" value="1"/>
</dbReference>
<dbReference type="PROSITE" id="PS50164">
    <property type="entry name" value="GIY_YIG"/>
    <property type="match status" value="1"/>
</dbReference>
<evidence type="ECO:0000256" key="1">
    <source>
        <dbReference type="ARBA" id="ARBA00007435"/>
    </source>
</evidence>
<dbReference type="InterPro" id="IPR035901">
    <property type="entry name" value="GIY-YIG_endonuc_sf"/>
</dbReference>
<dbReference type="AlphaFoldDB" id="A0A2M6YSC9"/>
<dbReference type="InterPro" id="IPR000305">
    <property type="entry name" value="GIY-YIG_endonuc"/>
</dbReference>
<dbReference type="Gene3D" id="3.40.1440.10">
    <property type="entry name" value="GIY-YIG endonuclease"/>
    <property type="match status" value="1"/>
</dbReference>
<gene>
    <name evidence="3" type="ORF">COT02_06175</name>
</gene>
<evidence type="ECO:0000313" key="3">
    <source>
        <dbReference type="EMBL" id="PIU36418.1"/>
    </source>
</evidence>
<dbReference type="PANTHER" id="PTHR34477:SF1">
    <property type="entry name" value="UPF0213 PROTEIN YHBQ"/>
    <property type="match status" value="1"/>
</dbReference>
<name>A0A2M6YSC9_9BACT</name>
<accession>A0A2M6YSC9</accession>
<comment type="caution">
    <text evidence="3">The sequence shown here is derived from an EMBL/GenBank/DDBJ whole genome shotgun (WGS) entry which is preliminary data.</text>
</comment>
<dbReference type="SUPFAM" id="SSF82771">
    <property type="entry name" value="GIY-YIG endonuclease"/>
    <property type="match status" value="1"/>
</dbReference>
<sequence length="78" mass="9208">MYYVYMLLCSDSKTYLGCTDNLKERINRHEKGGVPATKERLPVKLVSYFAFQNKYTAFNFEKYLKSGSGRAFMKKHFF</sequence>
<evidence type="ECO:0000259" key="2">
    <source>
        <dbReference type="PROSITE" id="PS50164"/>
    </source>
</evidence>
<dbReference type="PANTHER" id="PTHR34477">
    <property type="entry name" value="UPF0213 PROTEIN YHBQ"/>
    <property type="match status" value="1"/>
</dbReference>
<comment type="similarity">
    <text evidence="1">Belongs to the UPF0213 family.</text>
</comment>
<proteinExistence type="inferred from homology"/>
<organism evidence="3 4">
    <name type="scientific">Candidatus Roizmanbacteria bacterium CG07_land_8_20_14_0_80_34_15</name>
    <dbReference type="NCBI Taxonomy" id="1974849"/>
    <lineage>
        <taxon>Bacteria</taxon>
        <taxon>Candidatus Roizmaniibacteriota</taxon>
    </lineage>
</organism>
<dbReference type="EMBL" id="PEWY01000175">
    <property type="protein sequence ID" value="PIU36418.1"/>
    <property type="molecule type" value="Genomic_DNA"/>
</dbReference>
<feature type="domain" description="GIY-YIG" evidence="2">
    <location>
        <begin position="1"/>
        <end position="74"/>
    </location>
</feature>
<dbReference type="InterPro" id="IPR050190">
    <property type="entry name" value="UPF0213_domain"/>
</dbReference>
<reference evidence="4" key="1">
    <citation type="submission" date="2017-09" db="EMBL/GenBank/DDBJ databases">
        <title>Depth-based differentiation of microbial function through sediment-hosted aquifers and enrichment of novel symbionts in the deep terrestrial subsurface.</title>
        <authorList>
            <person name="Probst A.J."/>
            <person name="Ladd B."/>
            <person name="Jarett J.K."/>
            <person name="Geller-Mcgrath D.E."/>
            <person name="Sieber C.M.K."/>
            <person name="Emerson J.B."/>
            <person name="Anantharaman K."/>
            <person name="Thomas B.C."/>
            <person name="Malmstrom R."/>
            <person name="Stieglmeier M."/>
            <person name="Klingl A."/>
            <person name="Woyke T."/>
            <person name="Ryan C.M."/>
            <person name="Banfield J.F."/>
        </authorList>
    </citation>
    <scope>NUCLEOTIDE SEQUENCE [LARGE SCALE GENOMIC DNA]</scope>
</reference>
<evidence type="ECO:0000313" key="4">
    <source>
        <dbReference type="Proteomes" id="UP000230184"/>
    </source>
</evidence>
<protein>
    <recommendedName>
        <fullName evidence="2">GIY-YIG domain-containing protein</fullName>
    </recommendedName>
</protein>
<dbReference type="Proteomes" id="UP000230184">
    <property type="component" value="Unassembled WGS sequence"/>
</dbReference>